<proteinExistence type="inferred from homology"/>
<dbReference type="GO" id="GO:0140359">
    <property type="term" value="F:ABC-type transporter activity"/>
    <property type="evidence" value="ECO:0007669"/>
    <property type="project" value="InterPro"/>
</dbReference>
<evidence type="ECO:0000256" key="9">
    <source>
        <dbReference type="ARBA" id="ARBA00023047"/>
    </source>
</evidence>
<comment type="similarity">
    <text evidence="2 11">Belongs to the ABC-2 integral membrane protein family.</text>
</comment>
<accession>A0A0C5W3Y9</accession>
<dbReference type="GO" id="GO:0015920">
    <property type="term" value="P:lipopolysaccharide transport"/>
    <property type="evidence" value="ECO:0007669"/>
    <property type="project" value="TreeGrafter"/>
</dbReference>
<keyword evidence="9" id="KW-0625">Polysaccharide transport</keyword>
<dbReference type="InterPro" id="IPR047817">
    <property type="entry name" value="ABC2_TM_bact-type"/>
</dbReference>
<evidence type="ECO:0000256" key="3">
    <source>
        <dbReference type="ARBA" id="ARBA00022448"/>
    </source>
</evidence>
<feature type="transmembrane region" description="Helical" evidence="11">
    <location>
        <begin position="49"/>
        <end position="70"/>
    </location>
</feature>
<keyword evidence="4 11" id="KW-1003">Cell membrane</keyword>
<evidence type="ECO:0000256" key="2">
    <source>
        <dbReference type="ARBA" id="ARBA00007783"/>
    </source>
</evidence>
<dbReference type="KEGG" id="gsn:YC6258_05303"/>
<keyword evidence="14" id="KW-1185">Reference proteome</keyword>
<evidence type="ECO:0000313" key="13">
    <source>
        <dbReference type="EMBL" id="AJQ97334.1"/>
    </source>
</evidence>
<feature type="transmembrane region" description="Helical" evidence="11">
    <location>
        <begin position="160"/>
        <end position="180"/>
    </location>
</feature>
<dbReference type="Proteomes" id="UP000032266">
    <property type="component" value="Chromosome"/>
</dbReference>
<feature type="transmembrane region" description="Helical" evidence="11">
    <location>
        <begin position="192"/>
        <end position="212"/>
    </location>
</feature>
<dbReference type="Pfam" id="PF01061">
    <property type="entry name" value="ABC2_membrane"/>
    <property type="match status" value="1"/>
</dbReference>
<evidence type="ECO:0000259" key="12">
    <source>
        <dbReference type="PROSITE" id="PS51012"/>
    </source>
</evidence>
<feature type="transmembrane region" description="Helical" evidence="11">
    <location>
        <begin position="250"/>
        <end position="266"/>
    </location>
</feature>
<evidence type="ECO:0000256" key="8">
    <source>
        <dbReference type="ARBA" id="ARBA00022989"/>
    </source>
</evidence>
<keyword evidence="3 11" id="KW-0813">Transport</keyword>
<feature type="domain" description="ABC transmembrane type-2" evidence="12">
    <location>
        <begin position="47"/>
        <end position="269"/>
    </location>
</feature>
<dbReference type="PANTHER" id="PTHR30413:SF10">
    <property type="entry name" value="CAPSULE POLYSACCHARIDE EXPORT INNER-MEMBRANE PROTEIN CTRC"/>
    <property type="match status" value="1"/>
</dbReference>
<dbReference type="GO" id="GO:0015774">
    <property type="term" value="P:polysaccharide transport"/>
    <property type="evidence" value="ECO:0007669"/>
    <property type="project" value="UniProtKB-KW"/>
</dbReference>
<dbReference type="HOGENOM" id="CLU_060703_5_1_6"/>
<evidence type="ECO:0000256" key="6">
    <source>
        <dbReference type="ARBA" id="ARBA00022692"/>
    </source>
</evidence>
<evidence type="ECO:0000256" key="1">
    <source>
        <dbReference type="ARBA" id="ARBA00004651"/>
    </source>
</evidence>
<feature type="transmembrane region" description="Helical" evidence="11">
    <location>
        <begin position="76"/>
        <end position="94"/>
    </location>
</feature>
<comment type="subcellular location">
    <subcellularLocation>
        <location evidence="11">Cell inner membrane</location>
        <topology evidence="11">Multi-pass membrane protein</topology>
    </subcellularLocation>
    <subcellularLocation>
        <location evidence="1">Cell membrane</location>
        <topology evidence="1">Multi-pass membrane protein</topology>
    </subcellularLocation>
</comment>
<evidence type="ECO:0000256" key="7">
    <source>
        <dbReference type="ARBA" id="ARBA00022903"/>
    </source>
</evidence>
<dbReference type="InterPro" id="IPR000412">
    <property type="entry name" value="ABC_2_transport"/>
</dbReference>
<dbReference type="PANTHER" id="PTHR30413">
    <property type="entry name" value="INNER MEMBRANE TRANSPORT PERMEASE"/>
    <property type="match status" value="1"/>
</dbReference>
<evidence type="ECO:0000256" key="4">
    <source>
        <dbReference type="ARBA" id="ARBA00022475"/>
    </source>
</evidence>
<keyword evidence="5" id="KW-0762">Sugar transport</keyword>
<keyword evidence="7" id="KW-0972">Capsule biogenesis/degradation</keyword>
<dbReference type="PROSITE" id="PS51012">
    <property type="entry name" value="ABC_TM2"/>
    <property type="match status" value="1"/>
</dbReference>
<dbReference type="AlphaFoldDB" id="A0A0C5W3Y9"/>
<evidence type="ECO:0000256" key="10">
    <source>
        <dbReference type="ARBA" id="ARBA00023136"/>
    </source>
</evidence>
<dbReference type="STRING" id="1445510.YC6258_05303"/>
<dbReference type="GO" id="GO:0043190">
    <property type="term" value="C:ATP-binding cassette (ABC) transporter complex"/>
    <property type="evidence" value="ECO:0007669"/>
    <property type="project" value="InterPro"/>
</dbReference>
<dbReference type="PRINTS" id="PR00164">
    <property type="entry name" value="ABC2TRNSPORT"/>
</dbReference>
<keyword evidence="6 11" id="KW-0812">Transmembrane</keyword>
<evidence type="ECO:0000313" key="14">
    <source>
        <dbReference type="Proteomes" id="UP000032266"/>
    </source>
</evidence>
<gene>
    <name evidence="13" type="ORF">YC6258_05303</name>
</gene>
<dbReference type="InterPro" id="IPR013525">
    <property type="entry name" value="ABC2_TM"/>
</dbReference>
<name>A0A0C5W3Y9_9GAMM</name>
<reference evidence="13 14" key="1">
    <citation type="submission" date="2014-01" db="EMBL/GenBank/DDBJ databases">
        <title>Full genme sequencing of cellulolytic bacterium Gynuella sunshinyii YC6258T gen. nov., sp. nov.</title>
        <authorList>
            <person name="Khan H."/>
            <person name="Chung E.J."/>
            <person name="Chung Y.R."/>
        </authorList>
    </citation>
    <scope>NUCLEOTIDE SEQUENCE [LARGE SCALE GENOMIC DNA]</scope>
    <source>
        <strain evidence="13 14">YC6258</strain>
    </source>
</reference>
<dbReference type="EMBL" id="CP007142">
    <property type="protein sequence ID" value="AJQ97334.1"/>
    <property type="molecule type" value="Genomic_DNA"/>
</dbReference>
<evidence type="ECO:0000256" key="5">
    <source>
        <dbReference type="ARBA" id="ARBA00022597"/>
    </source>
</evidence>
<feature type="transmembrane region" description="Helical" evidence="11">
    <location>
        <begin position="123"/>
        <end position="148"/>
    </location>
</feature>
<protein>
    <recommendedName>
        <fullName evidence="11">Transport permease protein</fullName>
    </recommendedName>
</protein>
<keyword evidence="8 11" id="KW-1133">Transmembrane helix</keyword>
<organism evidence="13 14">
    <name type="scientific">Gynuella sunshinyii YC6258</name>
    <dbReference type="NCBI Taxonomy" id="1445510"/>
    <lineage>
        <taxon>Bacteria</taxon>
        <taxon>Pseudomonadati</taxon>
        <taxon>Pseudomonadota</taxon>
        <taxon>Gammaproteobacteria</taxon>
        <taxon>Oceanospirillales</taxon>
        <taxon>Saccharospirillaceae</taxon>
        <taxon>Gynuella</taxon>
    </lineage>
</organism>
<evidence type="ECO:0000256" key="11">
    <source>
        <dbReference type="RuleBase" id="RU361157"/>
    </source>
</evidence>
<keyword evidence="10 11" id="KW-0472">Membrane</keyword>
<sequence length="276" mass="31213">MPSLVGQRSAGSVDMSTSTRSPLQVTWSVWKALFLREALTRLLSGRAQWFWLLLEPAFHVIYMTFIFSVIRVRHIGGIDTAIWLMIGMLAFFMFRRTLAQTSNAINSNKSLFTYRQVRPVDTVIVRAGLEGTLMFFVTIILLLCLALLGKNIYPTDILKVSGAFFGLWAFGLGTGLMMSVASELIPEIGKTLNLITMPLLWISGVMFPLSSIPQPYRDWLLWNPIVHGVEYARLGFASYYHTLNGLSESYLFKAALVSIFLGLLLHRRFTMKLMTQ</sequence>